<comment type="caution">
    <text evidence="1">The sequence shown here is derived from an EMBL/GenBank/DDBJ whole genome shotgun (WGS) entry which is preliminary data.</text>
</comment>
<dbReference type="AlphaFoldDB" id="A0A4C1XHE1"/>
<gene>
    <name evidence="1" type="ORF">EVAR_41904_1</name>
</gene>
<reference evidence="1 2" key="1">
    <citation type="journal article" date="2019" name="Commun. Biol.">
        <title>The bagworm genome reveals a unique fibroin gene that provides high tensile strength.</title>
        <authorList>
            <person name="Kono N."/>
            <person name="Nakamura H."/>
            <person name="Ohtoshi R."/>
            <person name="Tomita M."/>
            <person name="Numata K."/>
            <person name="Arakawa K."/>
        </authorList>
    </citation>
    <scope>NUCLEOTIDE SEQUENCE [LARGE SCALE GENOMIC DNA]</scope>
</reference>
<dbReference type="EMBL" id="BGZK01000867">
    <property type="protein sequence ID" value="GBP63316.1"/>
    <property type="molecule type" value="Genomic_DNA"/>
</dbReference>
<organism evidence="1 2">
    <name type="scientific">Eumeta variegata</name>
    <name type="common">Bagworm moth</name>
    <name type="synonym">Eumeta japonica</name>
    <dbReference type="NCBI Taxonomy" id="151549"/>
    <lineage>
        <taxon>Eukaryota</taxon>
        <taxon>Metazoa</taxon>
        <taxon>Ecdysozoa</taxon>
        <taxon>Arthropoda</taxon>
        <taxon>Hexapoda</taxon>
        <taxon>Insecta</taxon>
        <taxon>Pterygota</taxon>
        <taxon>Neoptera</taxon>
        <taxon>Endopterygota</taxon>
        <taxon>Lepidoptera</taxon>
        <taxon>Glossata</taxon>
        <taxon>Ditrysia</taxon>
        <taxon>Tineoidea</taxon>
        <taxon>Psychidae</taxon>
        <taxon>Oiketicinae</taxon>
        <taxon>Eumeta</taxon>
    </lineage>
</organism>
<accession>A0A4C1XHE1</accession>
<feature type="non-terminal residue" evidence="1">
    <location>
        <position position="60"/>
    </location>
</feature>
<name>A0A4C1XHE1_EUMVA</name>
<dbReference type="Proteomes" id="UP000299102">
    <property type="component" value="Unassembled WGS sequence"/>
</dbReference>
<sequence length="60" mass="6605">MKRSHLEAQLLVAGWGAGAAKLLLRTWTSIVKACGPTNSPLHSQKPHLVSFVKENRNEIL</sequence>
<protein>
    <submittedName>
        <fullName evidence="1">Uncharacterized protein</fullName>
    </submittedName>
</protein>
<proteinExistence type="predicted"/>
<keyword evidence="2" id="KW-1185">Reference proteome</keyword>
<evidence type="ECO:0000313" key="2">
    <source>
        <dbReference type="Proteomes" id="UP000299102"/>
    </source>
</evidence>
<evidence type="ECO:0000313" key="1">
    <source>
        <dbReference type="EMBL" id="GBP63316.1"/>
    </source>
</evidence>